<reference evidence="2" key="1">
    <citation type="journal article" date="2022" name="Mol. Ecol. Resour.">
        <title>The genomes of chicory, endive, great burdock and yacon provide insights into Asteraceae palaeo-polyploidization history and plant inulin production.</title>
        <authorList>
            <person name="Fan W."/>
            <person name="Wang S."/>
            <person name="Wang H."/>
            <person name="Wang A."/>
            <person name="Jiang F."/>
            <person name="Liu H."/>
            <person name="Zhao H."/>
            <person name="Xu D."/>
            <person name="Zhang Y."/>
        </authorList>
    </citation>
    <scope>NUCLEOTIDE SEQUENCE [LARGE SCALE GENOMIC DNA]</scope>
    <source>
        <strain evidence="2">cv. Punajuju</strain>
    </source>
</reference>
<accession>A0ACB9GAC2</accession>
<evidence type="ECO:0000313" key="2">
    <source>
        <dbReference type="Proteomes" id="UP001055811"/>
    </source>
</evidence>
<organism evidence="1 2">
    <name type="scientific">Cichorium intybus</name>
    <name type="common">Chicory</name>
    <dbReference type="NCBI Taxonomy" id="13427"/>
    <lineage>
        <taxon>Eukaryota</taxon>
        <taxon>Viridiplantae</taxon>
        <taxon>Streptophyta</taxon>
        <taxon>Embryophyta</taxon>
        <taxon>Tracheophyta</taxon>
        <taxon>Spermatophyta</taxon>
        <taxon>Magnoliopsida</taxon>
        <taxon>eudicotyledons</taxon>
        <taxon>Gunneridae</taxon>
        <taxon>Pentapetalae</taxon>
        <taxon>asterids</taxon>
        <taxon>campanulids</taxon>
        <taxon>Asterales</taxon>
        <taxon>Asteraceae</taxon>
        <taxon>Cichorioideae</taxon>
        <taxon>Cichorieae</taxon>
        <taxon>Cichoriinae</taxon>
        <taxon>Cichorium</taxon>
    </lineage>
</organism>
<proteinExistence type="predicted"/>
<name>A0ACB9GAC2_CICIN</name>
<reference evidence="1 2" key="2">
    <citation type="journal article" date="2022" name="Mol. Ecol. Resour.">
        <title>The genomes of chicory, endive, great burdock and yacon provide insights into Asteraceae paleo-polyploidization history and plant inulin production.</title>
        <authorList>
            <person name="Fan W."/>
            <person name="Wang S."/>
            <person name="Wang H."/>
            <person name="Wang A."/>
            <person name="Jiang F."/>
            <person name="Liu H."/>
            <person name="Zhao H."/>
            <person name="Xu D."/>
            <person name="Zhang Y."/>
        </authorList>
    </citation>
    <scope>NUCLEOTIDE SEQUENCE [LARGE SCALE GENOMIC DNA]</scope>
    <source>
        <strain evidence="2">cv. Punajuju</strain>
        <tissue evidence="1">Leaves</tissue>
    </source>
</reference>
<sequence length="469" mass="52398">MSSPINGTNYFDHGGNTNVDFSFLISLNIFMEENQLNFNRPLLSVRRFSSTISSQKESKKKNGTSLPSISQSPSFKSGSLRNAGSVPFVWEQTPGKPKDSTKTQKNSKNLVPKLPPGRISKPKKQESLDVFPIKSTEIESSKETKKVEVPHNVTNKKSLEVKKVVNRENEKPQITYGPNFLQLAGDDSEDDSEFDDDDHENMSYKVCGLLPHFCLKGSIGLLNPVPGLSVRTRLPVSSANRNGPGSSSAKSEPARVAVYEHRSLAKQQKDQTVLKTEPTNQKNPQNQEQSEPYNNLQDLVVSKNLIDSEKKELNLQKKGLISFKELLAVENEIEKESNPQNHMVEKTLYIDTIHKVETAKSDEGNFGISCISNDDDSKPDKDMIMETGVCEDPKVDRDLKVSRESEAELPAPPPLPKSPSDSWLWRTLPSSKAMSLRTNRKYLSSNTRAKPEKDQLRNPQGLLLPIPET</sequence>
<comment type="caution">
    <text evidence="1">The sequence shown here is derived from an EMBL/GenBank/DDBJ whole genome shotgun (WGS) entry which is preliminary data.</text>
</comment>
<protein>
    <submittedName>
        <fullName evidence="1">Uncharacterized protein</fullName>
    </submittedName>
</protein>
<gene>
    <name evidence="1" type="ORF">L2E82_10430</name>
</gene>
<dbReference type="Proteomes" id="UP001055811">
    <property type="component" value="Linkage Group LG02"/>
</dbReference>
<keyword evidence="2" id="KW-1185">Reference proteome</keyword>
<dbReference type="EMBL" id="CM042010">
    <property type="protein sequence ID" value="KAI3780449.1"/>
    <property type="molecule type" value="Genomic_DNA"/>
</dbReference>
<evidence type="ECO:0000313" key="1">
    <source>
        <dbReference type="EMBL" id="KAI3780449.1"/>
    </source>
</evidence>